<dbReference type="InterPro" id="IPR013087">
    <property type="entry name" value="Znf_C2H2_type"/>
</dbReference>
<feature type="compositionally biased region" description="Polar residues" evidence="2">
    <location>
        <begin position="1"/>
        <end position="16"/>
    </location>
</feature>
<dbReference type="AlphaFoldDB" id="A0A314Y375"/>
<comment type="caution">
    <text evidence="4">The sequence shown here is derived from an EMBL/GenBank/DDBJ whole genome shotgun (WGS) entry which is preliminary data.</text>
</comment>
<dbReference type="PANTHER" id="PTHR45730">
    <property type="entry name" value="ZINC FINGER PROTEIN JAGGED"/>
    <property type="match status" value="1"/>
</dbReference>
<dbReference type="EMBL" id="PJQY01001560">
    <property type="protein sequence ID" value="PQQ01462.1"/>
    <property type="molecule type" value="Genomic_DNA"/>
</dbReference>
<dbReference type="InterPro" id="IPR045320">
    <property type="entry name" value="JAGGED/SL1-like"/>
</dbReference>
<keyword evidence="5" id="KW-1185">Reference proteome</keyword>
<dbReference type="Pfam" id="PF13912">
    <property type="entry name" value="zf-C2H2_6"/>
    <property type="match status" value="1"/>
</dbReference>
<accession>A0A314Y375</accession>
<dbReference type="OrthoDB" id="1163523at2759"/>
<dbReference type="GO" id="GO:0008270">
    <property type="term" value="F:zinc ion binding"/>
    <property type="evidence" value="ECO:0007669"/>
    <property type="project" value="UniProtKB-KW"/>
</dbReference>
<feature type="domain" description="C2H2-type" evidence="3">
    <location>
        <begin position="60"/>
        <end position="87"/>
    </location>
</feature>
<evidence type="ECO:0000259" key="3">
    <source>
        <dbReference type="PROSITE" id="PS50157"/>
    </source>
</evidence>
<evidence type="ECO:0000313" key="4">
    <source>
        <dbReference type="EMBL" id="PQQ01462.1"/>
    </source>
</evidence>
<feature type="region of interest" description="Disordered" evidence="2">
    <location>
        <begin position="1"/>
        <end position="32"/>
    </location>
</feature>
<keyword evidence="1" id="KW-0479">Metal-binding</keyword>
<feature type="compositionally biased region" description="Low complexity" evidence="2">
    <location>
        <begin position="19"/>
        <end position="32"/>
    </location>
</feature>
<dbReference type="PROSITE" id="PS00028">
    <property type="entry name" value="ZINC_FINGER_C2H2_1"/>
    <property type="match status" value="1"/>
</dbReference>
<dbReference type="Gene3D" id="3.30.160.60">
    <property type="entry name" value="Classic Zinc Finger"/>
    <property type="match status" value="1"/>
</dbReference>
<dbReference type="GO" id="GO:0003700">
    <property type="term" value="F:DNA-binding transcription factor activity"/>
    <property type="evidence" value="ECO:0007669"/>
    <property type="project" value="InterPro"/>
</dbReference>
<keyword evidence="1" id="KW-0862">Zinc</keyword>
<evidence type="ECO:0000256" key="2">
    <source>
        <dbReference type="SAM" id="MobiDB-lite"/>
    </source>
</evidence>
<proteinExistence type="predicted"/>
<reference evidence="4 5" key="1">
    <citation type="submission" date="2018-02" db="EMBL/GenBank/DDBJ databases">
        <title>Draft genome of wild Prunus yedoensis var. nudiflora.</title>
        <authorList>
            <person name="Baek S."/>
            <person name="Kim J.-H."/>
            <person name="Choi K."/>
            <person name="Kim G.-B."/>
            <person name="Cho A."/>
            <person name="Jang H."/>
            <person name="Shin C.-H."/>
            <person name="Yu H.-J."/>
            <person name="Mun J.-H."/>
        </authorList>
    </citation>
    <scope>NUCLEOTIDE SEQUENCE [LARGE SCALE GENOMIC DNA]</scope>
    <source>
        <strain evidence="5">cv. Jeju island</strain>
        <tissue evidence="4">Leaf</tissue>
    </source>
</reference>
<name>A0A314Y375_PRUYE</name>
<dbReference type="SUPFAM" id="SSF57667">
    <property type="entry name" value="beta-beta-alpha zinc fingers"/>
    <property type="match status" value="1"/>
</dbReference>
<keyword evidence="1" id="KW-0863">Zinc-finger</keyword>
<gene>
    <name evidence="4" type="ORF">Pyn_39257</name>
</gene>
<sequence>MFNHYRSSAQSSSTTPKLPITSNTPITPSTDPIPIRFPMSPVLGACLSFQTIQSGDSSKYSCTSCDKVFSTTQALGGHQNAHRKEGMRCLLASNSALPKKMTGTEMSFCLQTL</sequence>
<evidence type="ECO:0000256" key="1">
    <source>
        <dbReference type="PROSITE-ProRule" id="PRU00042"/>
    </source>
</evidence>
<dbReference type="Proteomes" id="UP000250321">
    <property type="component" value="Unassembled WGS sequence"/>
</dbReference>
<organism evidence="4 5">
    <name type="scientific">Prunus yedoensis var. nudiflora</name>
    <dbReference type="NCBI Taxonomy" id="2094558"/>
    <lineage>
        <taxon>Eukaryota</taxon>
        <taxon>Viridiplantae</taxon>
        <taxon>Streptophyta</taxon>
        <taxon>Embryophyta</taxon>
        <taxon>Tracheophyta</taxon>
        <taxon>Spermatophyta</taxon>
        <taxon>Magnoliopsida</taxon>
        <taxon>eudicotyledons</taxon>
        <taxon>Gunneridae</taxon>
        <taxon>Pentapetalae</taxon>
        <taxon>rosids</taxon>
        <taxon>fabids</taxon>
        <taxon>Rosales</taxon>
        <taxon>Rosaceae</taxon>
        <taxon>Amygdaloideae</taxon>
        <taxon>Amygdaleae</taxon>
        <taxon>Prunus</taxon>
    </lineage>
</organism>
<dbReference type="STRING" id="2094558.A0A314Y375"/>
<dbReference type="PROSITE" id="PS50157">
    <property type="entry name" value="ZINC_FINGER_C2H2_2"/>
    <property type="match status" value="1"/>
</dbReference>
<dbReference type="PANTHER" id="PTHR45730:SF108">
    <property type="entry name" value="PROTEIN LATE FLOWERING"/>
    <property type="match status" value="1"/>
</dbReference>
<dbReference type="InterPro" id="IPR036236">
    <property type="entry name" value="Znf_C2H2_sf"/>
</dbReference>
<evidence type="ECO:0000313" key="5">
    <source>
        <dbReference type="Proteomes" id="UP000250321"/>
    </source>
</evidence>
<protein>
    <recommendedName>
        <fullName evidence="3">C2H2-type domain-containing protein</fullName>
    </recommendedName>
</protein>